<dbReference type="EMBL" id="VIWT01000001">
    <property type="protein sequence ID" value="TWF99610.1"/>
    <property type="molecule type" value="Genomic_DNA"/>
</dbReference>
<dbReference type="InterPro" id="IPR006976">
    <property type="entry name" value="VanZ-like"/>
</dbReference>
<evidence type="ECO:0000313" key="3">
    <source>
        <dbReference type="EMBL" id="TWF99610.1"/>
    </source>
</evidence>
<protein>
    <submittedName>
        <fullName evidence="3">VanZ like protein</fullName>
    </submittedName>
</protein>
<evidence type="ECO:0000259" key="2">
    <source>
        <dbReference type="Pfam" id="PF04892"/>
    </source>
</evidence>
<sequence>MVLLTLHFAVLSWLTLRAVPATAWAYDANLTPFATLHRAFAAGGGTAARQVLAALAQTAPFGVLLPLVGGRLYTRWLPSFLHAVGLSALIATGLEVLETSAGRVLNVDDVLIGVVGAALVHLLLVPATRAALRARAAGGTSAGGVDVPNPPVLRADPEADPQIRVTQPGETRGSRIGIRADA</sequence>
<accession>A0A561UJR9</accession>
<feature type="domain" description="VanZ-like" evidence="2">
    <location>
        <begin position="7"/>
        <end position="124"/>
    </location>
</feature>
<comment type="caution">
    <text evidence="3">The sequence shown here is derived from an EMBL/GenBank/DDBJ whole genome shotgun (WGS) entry which is preliminary data.</text>
</comment>
<evidence type="ECO:0000256" key="1">
    <source>
        <dbReference type="SAM" id="MobiDB-lite"/>
    </source>
</evidence>
<dbReference type="Pfam" id="PF04892">
    <property type="entry name" value="VanZ"/>
    <property type="match status" value="1"/>
</dbReference>
<name>A0A561UJR9_9ACTN</name>
<keyword evidence="4" id="KW-1185">Reference proteome</keyword>
<evidence type="ECO:0000313" key="4">
    <source>
        <dbReference type="Proteomes" id="UP000317940"/>
    </source>
</evidence>
<proteinExistence type="predicted"/>
<dbReference type="RefSeq" id="WP_170304944.1">
    <property type="nucleotide sequence ID" value="NZ_BAAAMZ010000006.1"/>
</dbReference>
<dbReference type="AlphaFoldDB" id="A0A561UJR9"/>
<organism evidence="3 4">
    <name type="scientific">Kitasatospora viridis</name>
    <dbReference type="NCBI Taxonomy" id="281105"/>
    <lineage>
        <taxon>Bacteria</taxon>
        <taxon>Bacillati</taxon>
        <taxon>Actinomycetota</taxon>
        <taxon>Actinomycetes</taxon>
        <taxon>Kitasatosporales</taxon>
        <taxon>Streptomycetaceae</taxon>
        <taxon>Kitasatospora</taxon>
    </lineage>
</organism>
<reference evidence="3 4" key="1">
    <citation type="submission" date="2019-06" db="EMBL/GenBank/DDBJ databases">
        <title>Sequencing the genomes of 1000 actinobacteria strains.</title>
        <authorList>
            <person name="Klenk H.-P."/>
        </authorList>
    </citation>
    <scope>NUCLEOTIDE SEQUENCE [LARGE SCALE GENOMIC DNA]</scope>
    <source>
        <strain evidence="3 4">DSM 44826</strain>
    </source>
</reference>
<gene>
    <name evidence="3" type="ORF">FHX73_113457</name>
</gene>
<dbReference type="Proteomes" id="UP000317940">
    <property type="component" value="Unassembled WGS sequence"/>
</dbReference>
<feature type="region of interest" description="Disordered" evidence="1">
    <location>
        <begin position="139"/>
        <end position="182"/>
    </location>
</feature>